<dbReference type="STRING" id="690850.Desaf_0372"/>
<keyword evidence="3" id="KW-1185">Reference proteome</keyword>
<evidence type="ECO:0000313" key="3">
    <source>
        <dbReference type="Proteomes" id="UP000007844"/>
    </source>
</evidence>
<evidence type="ECO:0000259" key="1">
    <source>
        <dbReference type="Pfam" id="PF13490"/>
    </source>
</evidence>
<dbReference type="RefSeq" id="WP_014258577.1">
    <property type="nucleotide sequence ID" value="NC_016629.1"/>
</dbReference>
<dbReference type="InterPro" id="IPR027383">
    <property type="entry name" value="Znf_put"/>
</dbReference>
<gene>
    <name evidence="2" type="ORF">Desaf_0372</name>
</gene>
<reference evidence="2 3" key="1">
    <citation type="journal article" date="2011" name="J. Bacteriol.">
        <title>Genome sequence of the mercury-methylating and pleomorphic Desulfovibrio africanus Strain Walvis Bay.</title>
        <authorList>
            <person name="Brown S.D."/>
            <person name="Wall J.D."/>
            <person name="Kucken A.M."/>
            <person name="Gilmour C.C."/>
            <person name="Podar M."/>
            <person name="Brandt C.C."/>
            <person name="Teshima H."/>
            <person name="Detter J.C."/>
            <person name="Han C.S."/>
            <person name="Land M.L."/>
            <person name="Lucas S."/>
            <person name="Han J."/>
            <person name="Pennacchio L."/>
            <person name="Nolan M."/>
            <person name="Pitluck S."/>
            <person name="Woyke T."/>
            <person name="Goodwin L."/>
            <person name="Palumbo A.V."/>
            <person name="Elias D.A."/>
        </authorList>
    </citation>
    <scope>NUCLEOTIDE SEQUENCE [LARGE SCALE GENOMIC DNA]</scope>
    <source>
        <strain evidence="2 3">Walvis Bay</strain>
    </source>
</reference>
<organism evidence="2 3">
    <name type="scientific">Desulfocurvibacter africanus subsp. africanus str. Walvis Bay</name>
    <dbReference type="NCBI Taxonomy" id="690850"/>
    <lineage>
        <taxon>Bacteria</taxon>
        <taxon>Pseudomonadati</taxon>
        <taxon>Thermodesulfobacteriota</taxon>
        <taxon>Desulfovibrionia</taxon>
        <taxon>Desulfovibrionales</taxon>
        <taxon>Desulfovibrionaceae</taxon>
        <taxon>Desulfocurvibacter</taxon>
    </lineage>
</organism>
<dbReference type="Proteomes" id="UP000007844">
    <property type="component" value="Chromosome"/>
</dbReference>
<proteinExistence type="predicted"/>
<dbReference type="eggNOG" id="ENOG50318UC">
    <property type="taxonomic scope" value="Bacteria"/>
</dbReference>
<feature type="domain" description="Putative zinc-finger" evidence="1">
    <location>
        <begin position="34"/>
        <end position="61"/>
    </location>
</feature>
<dbReference type="Pfam" id="PF13490">
    <property type="entry name" value="zf-HC2"/>
    <property type="match status" value="1"/>
</dbReference>
<name>F3YVJ2_DESAF</name>
<evidence type="ECO:0000313" key="2">
    <source>
        <dbReference type="EMBL" id="EGJ48728.1"/>
    </source>
</evidence>
<dbReference type="HOGENOM" id="CLU_2245546_0_0_7"/>
<dbReference type="Gene3D" id="1.10.10.1320">
    <property type="entry name" value="Anti-sigma factor, zinc-finger domain"/>
    <property type="match status" value="1"/>
</dbReference>
<accession>F3YVJ2</accession>
<dbReference type="InterPro" id="IPR041916">
    <property type="entry name" value="Anti_sigma_zinc_sf"/>
</dbReference>
<dbReference type="EMBL" id="CP003221">
    <property type="protein sequence ID" value="EGJ48728.1"/>
    <property type="molecule type" value="Genomic_DNA"/>
</dbReference>
<dbReference type="KEGG" id="daf:Desaf_0372"/>
<sequence length="104" mass="11331">MTPLLKKVLSRLAAKRLLDGIPALENSCPPLVELAAYLDGRLRGRERREVEGHLAGCAGCRAGIIELRHILGALAIETPRVPEEVLQAARNIVKDQCARQACAR</sequence>
<dbReference type="AlphaFoldDB" id="F3YVJ2"/>
<protein>
    <recommendedName>
        <fullName evidence="1">Putative zinc-finger domain-containing protein</fullName>
    </recommendedName>
</protein>